<dbReference type="EMBL" id="JAODUP010000823">
    <property type="protein sequence ID" value="KAK2143665.1"/>
    <property type="molecule type" value="Genomic_DNA"/>
</dbReference>
<dbReference type="PANTHER" id="PTHR28654:SF1">
    <property type="entry name" value="AXIN INTERACTOR, DORSALIZATION-ASSOCIATED PROTEIN"/>
    <property type="match status" value="1"/>
</dbReference>
<dbReference type="GO" id="GO:0048264">
    <property type="term" value="P:determination of ventral identity"/>
    <property type="evidence" value="ECO:0007669"/>
    <property type="project" value="TreeGrafter"/>
</dbReference>
<dbReference type="PROSITE" id="PS50005">
    <property type="entry name" value="TPR"/>
    <property type="match status" value="1"/>
</dbReference>
<reference evidence="3" key="1">
    <citation type="journal article" date="2023" name="Mol. Biol. Evol.">
        <title>Third-Generation Sequencing Reveals the Adaptive Role of the Epigenome in Three Deep-Sea Polychaetes.</title>
        <authorList>
            <person name="Perez M."/>
            <person name="Aroh O."/>
            <person name="Sun Y."/>
            <person name="Lan Y."/>
            <person name="Juniper S.K."/>
            <person name="Young C.R."/>
            <person name="Angers B."/>
            <person name="Qian P.Y."/>
        </authorList>
    </citation>
    <scope>NUCLEOTIDE SEQUENCE</scope>
    <source>
        <strain evidence="3">P08H-3</strain>
    </source>
</reference>
<dbReference type="CDD" id="cd24142">
    <property type="entry name" value="ACL4-like"/>
    <property type="match status" value="1"/>
</dbReference>
<evidence type="ECO:0000256" key="1">
    <source>
        <dbReference type="PROSITE-ProRule" id="PRU00339"/>
    </source>
</evidence>
<proteinExistence type="predicted"/>
<evidence type="ECO:0000256" key="2">
    <source>
        <dbReference type="SAM" id="MobiDB-lite"/>
    </source>
</evidence>
<sequence length="564" mass="64237">MGRKNRLKKVQKKIKVVTDLNESKKKKTECKYSIDQLLDKAEEYIDSFNYDLAQKFCQRALEIDANHIRALEMFGTLLLETGDTDHAKQCLSHAIELEPDKGHSKYMYLAQLLTGQDAINCFNRGVNIMKEELHRDHPELTKEDETSTKSFKKCSISNDLDGTEDDVLLAEQYDRSDTDEEGDDMYDETVTHEQIQRMFMKRVDDDDFFFVLNQYCCFLCLLYMGSNPGEFIGPKSSPGYVTYCGILPPLGMSKHAIIYSVCSHQVTKIKSYKKEIWKYRQADIEGLNIAIGDFPFGEILPEDVNHAAEIWTHTILTIAKEFIPWHSGASSPQSKSSVTMRDLSSGYCSMAEIYLTDSCFEEEAESKCKRCLEEALIADGSNPEVYHLQASYFISVNDIQSAQQSVEKGISLWLPKLREAIKPEGASDLDPIELCPVNYPCRVNVVKTLIELGNYELSTEILELLLDEDDTVVEVWYLLGWANFLQGNDYKSTAKYYLEQAQKVSKDTQFDDDQLIAHIDELLEEIGQVADNEDGIEDEADENMEVELETDSDNDKGTDGQMDH</sequence>
<comment type="caution">
    <text evidence="3">The sequence shown here is derived from an EMBL/GenBank/DDBJ whole genome shotgun (WGS) entry which is preliminary data.</text>
</comment>
<keyword evidence="4" id="KW-1185">Reference proteome</keyword>
<evidence type="ECO:0000313" key="3">
    <source>
        <dbReference type="EMBL" id="KAK2143665.1"/>
    </source>
</evidence>
<dbReference type="GO" id="GO:0016020">
    <property type="term" value="C:membrane"/>
    <property type="evidence" value="ECO:0007669"/>
    <property type="project" value="TreeGrafter"/>
</dbReference>
<organism evidence="3 4">
    <name type="scientific">Paralvinella palmiformis</name>
    <dbReference type="NCBI Taxonomy" id="53620"/>
    <lineage>
        <taxon>Eukaryota</taxon>
        <taxon>Metazoa</taxon>
        <taxon>Spiralia</taxon>
        <taxon>Lophotrochozoa</taxon>
        <taxon>Annelida</taxon>
        <taxon>Polychaeta</taxon>
        <taxon>Sedentaria</taxon>
        <taxon>Canalipalpata</taxon>
        <taxon>Terebellida</taxon>
        <taxon>Terebelliformia</taxon>
        <taxon>Alvinellidae</taxon>
        <taxon>Paralvinella</taxon>
    </lineage>
</organism>
<dbReference type="PANTHER" id="PTHR28654">
    <property type="entry name" value="AXIN INTERACTOR, DORSALIZATION-ASSOCIATED PROTEIN"/>
    <property type="match status" value="1"/>
</dbReference>
<gene>
    <name evidence="3" type="ORF">LSH36_823g01024</name>
</gene>
<dbReference type="GO" id="GO:0035091">
    <property type="term" value="F:phosphatidylinositol binding"/>
    <property type="evidence" value="ECO:0007669"/>
    <property type="project" value="TreeGrafter"/>
</dbReference>
<dbReference type="InterPro" id="IPR019734">
    <property type="entry name" value="TPR_rpt"/>
</dbReference>
<dbReference type="InterPro" id="IPR011990">
    <property type="entry name" value="TPR-like_helical_dom_sf"/>
</dbReference>
<name>A0AAD9MSD7_9ANNE</name>
<dbReference type="Proteomes" id="UP001208570">
    <property type="component" value="Unassembled WGS sequence"/>
</dbReference>
<protein>
    <submittedName>
        <fullName evidence="3">Uncharacterized protein</fullName>
    </submittedName>
</protein>
<feature type="repeat" description="TPR" evidence="1">
    <location>
        <begin position="68"/>
        <end position="101"/>
    </location>
</feature>
<dbReference type="SUPFAM" id="SSF48452">
    <property type="entry name" value="TPR-like"/>
    <property type="match status" value="2"/>
</dbReference>
<dbReference type="AlphaFoldDB" id="A0AAD9MSD7"/>
<feature type="compositionally biased region" description="Acidic residues" evidence="2">
    <location>
        <begin position="531"/>
        <end position="552"/>
    </location>
</feature>
<keyword evidence="1" id="KW-0802">TPR repeat</keyword>
<dbReference type="Pfam" id="PF14559">
    <property type="entry name" value="TPR_19"/>
    <property type="match status" value="1"/>
</dbReference>
<evidence type="ECO:0000313" key="4">
    <source>
        <dbReference type="Proteomes" id="UP001208570"/>
    </source>
</evidence>
<accession>A0AAD9MSD7</accession>
<feature type="compositionally biased region" description="Basic and acidic residues" evidence="2">
    <location>
        <begin position="553"/>
        <end position="564"/>
    </location>
</feature>
<dbReference type="SMART" id="SM00028">
    <property type="entry name" value="TPR"/>
    <property type="match status" value="3"/>
</dbReference>
<dbReference type="Gene3D" id="1.25.40.10">
    <property type="entry name" value="Tetratricopeptide repeat domain"/>
    <property type="match status" value="2"/>
</dbReference>
<feature type="region of interest" description="Disordered" evidence="2">
    <location>
        <begin position="529"/>
        <end position="564"/>
    </location>
</feature>